<dbReference type="EMBL" id="PP931174">
    <property type="protein sequence ID" value="XCH45119.1"/>
    <property type="molecule type" value="Genomic_DNA"/>
</dbReference>
<accession>A0AAU8GRU4</accession>
<proteinExistence type="predicted"/>
<protein>
    <submittedName>
        <fullName evidence="1">Uncharacterized protein</fullName>
    </submittedName>
</protein>
<organism evidence="1">
    <name type="scientific">Mammaliicoccus phage MSShimriz1</name>
    <dbReference type="NCBI Taxonomy" id="3230127"/>
    <lineage>
        <taxon>Viruses</taxon>
    </lineage>
</organism>
<reference evidence="1" key="1">
    <citation type="submission" date="2024-06" db="EMBL/GenBank/DDBJ databases">
        <authorList>
            <person name="Ashkenazi R."/>
            <person name="Lipszyc R.R."/>
            <person name="Braunstein R."/>
            <person name="Yerushalmy O."/>
            <person name="Alkalay-Oren S."/>
            <person name="Coppenhagn-Glazer S."/>
            <person name="Hazan R."/>
        </authorList>
    </citation>
    <scope>NUCLEOTIDE SEQUENCE</scope>
</reference>
<name>A0AAU8GRU4_9VIRU</name>
<sequence>MEHKVEQTSGLLRFLNSIQTDGSSLQYNILDEELTFVSKFYTPKLQLSELSKKVLYDIQNNNIKTAEQDFNVDSMVNKIEKTTLKVQAPRIYRIMQNIVLEAYAIINCFLENPESLKYLTSTDIMITRENINYIADFLSDYDEYRSVITDLRELEICFGYLEYQLPLIKKESES</sequence>
<evidence type="ECO:0000313" key="1">
    <source>
        <dbReference type="EMBL" id="XCH45119.1"/>
    </source>
</evidence>